<dbReference type="GO" id="GO:0003677">
    <property type="term" value="F:DNA binding"/>
    <property type="evidence" value="ECO:0007669"/>
    <property type="project" value="UniProtKB-KW"/>
</dbReference>
<sequence>MKEDARKKFIEWHDKKVEEGYVFDLAKELKEYCDSDVDILRKGCLDFRKQFLEVANIDPFQYVTIASVCMAVYRHSHLKEKTIAVVENFLKDNYSKQSILWLESFNNPNIKHALNGGEVELCGARVDGFDHDNKIVYQYHGCLWHGCPKCYDGEFINPMNKTSCDDLLQKTKDRTKRLERAGYTVIEEWECKTNRGIQVKIFNEECKKIT</sequence>
<evidence type="ECO:0000313" key="11">
    <source>
        <dbReference type="Proteomes" id="UP001367676"/>
    </source>
</evidence>
<evidence type="ECO:0000259" key="9">
    <source>
        <dbReference type="Pfam" id="PF03175"/>
    </source>
</evidence>
<evidence type="ECO:0000313" key="10">
    <source>
        <dbReference type="EMBL" id="KAK7580799.1"/>
    </source>
</evidence>
<evidence type="ECO:0000256" key="7">
    <source>
        <dbReference type="ARBA" id="ARBA00023125"/>
    </source>
</evidence>
<dbReference type="Pfam" id="PF03175">
    <property type="entry name" value="DNA_pol_B_2"/>
    <property type="match status" value="1"/>
</dbReference>
<keyword evidence="4" id="KW-0548">Nucleotidyltransferase</keyword>
<comment type="similarity">
    <text evidence="1">Belongs to the DNA polymerase type-B family.</text>
</comment>
<dbReference type="AlphaFoldDB" id="A0AAN9Y1C4"/>
<dbReference type="GO" id="GO:0003887">
    <property type="term" value="F:DNA-directed DNA polymerase activity"/>
    <property type="evidence" value="ECO:0007669"/>
    <property type="project" value="UniProtKB-KW"/>
</dbReference>
<reference evidence="10 11" key="1">
    <citation type="submission" date="2024-03" db="EMBL/GenBank/DDBJ databases">
        <title>Adaptation during the transition from Ophiocordyceps entomopathogen to insect associate is accompanied by gene loss and intensified selection.</title>
        <authorList>
            <person name="Ward C.M."/>
            <person name="Onetto C.A."/>
            <person name="Borneman A.R."/>
        </authorList>
    </citation>
    <scope>NUCLEOTIDE SEQUENCE [LARGE SCALE GENOMIC DNA]</scope>
    <source>
        <strain evidence="10">AWRI1</strain>
        <tissue evidence="10">Single Adult Female</tissue>
    </source>
</reference>
<keyword evidence="6" id="KW-0239">DNA-directed DNA polymerase</keyword>
<accession>A0AAN9Y1C4</accession>
<dbReference type="EC" id="2.7.7.7" evidence="2"/>
<comment type="caution">
    <text evidence="10">The sequence shown here is derived from an EMBL/GenBank/DDBJ whole genome shotgun (WGS) entry which is preliminary data.</text>
</comment>
<evidence type="ECO:0000256" key="2">
    <source>
        <dbReference type="ARBA" id="ARBA00012417"/>
    </source>
</evidence>
<proteinExistence type="inferred from homology"/>
<dbReference type="PANTHER" id="PTHR33568:SF3">
    <property type="entry name" value="DNA-DIRECTED DNA POLYMERASE"/>
    <property type="match status" value="1"/>
</dbReference>
<gene>
    <name evidence="10" type="ORF">V9T40_001428</name>
</gene>
<feature type="domain" description="DNA-directed DNA polymerase family B mitochondria/virus" evidence="9">
    <location>
        <begin position="9"/>
        <end position="128"/>
    </location>
</feature>
<evidence type="ECO:0000256" key="8">
    <source>
        <dbReference type="ARBA" id="ARBA00049244"/>
    </source>
</evidence>
<name>A0AAN9Y1C4_9HEMI</name>
<dbReference type="InterPro" id="IPR004868">
    <property type="entry name" value="DNA-dir_DNA_pol_B_mt/vir"/>
</dbReference>
<evidence type="ECO:0000256" key="6">
    <source>
        <dbReference type="ARBA" id="ARBA00022932"/>
    </source>
</evidence>
<organism evidence="10 11">
    <name type="scientific">Parthenolecanium corni</name>
    <dbReference type="NCBI Taxonomy" id="536013"/>
    <lineage>
        <taxon>Eukaryota</taxon>
        <taxon>Metazoa</taxon>
        <taxon>Ecdysozoa</taxon>
        <taxon>Arthropoda</taxon>
        <taxon>Hexapoda</taxon>
        <taxon>Insecta</taxon>
        <taxon>Pterygota</taxon>
        <taxon>Neoptera</taxon>
        <taxon>Paraneoptera</taxon>
        <taxon>Hemiptera</taxon>
        <taxon>Sternorrhyncha</taxon>
        <taxon>Coccoidea</taxon>
        <taxon>Coccidae</taxon>
        <taxon>Parthenolecanium</taxon>
    </lineage>
</organism>
<dbReference type="PANTHER" id="PTHR33568">
    <property type="entry name" value="DNA POLYMERASE"/>
    <property type="match status" value="1"/>
</dbReference>
<dbReference type="GO" id="GO:0000166">
    <property type="term" value="F:nucleotide binding"/>
    <property type="evidence" value="ECO:0007669"/>
    <property type="project" value="InterPro"/>
</dbReference>
<keyword evidence="7" id="KW-0238">DNA-binding</keyword>
<protein>
    <recommendedName>
        <fullName evidence="2">DNA-directed DNA polymerase</fullName>
        <ecNumber evidence="2">2.7.7.7</ecNumber>
    </recommendedName>
</protein>
<keyword evidence="3" id="KW-0808">Transferase</keyword>
<evidence type="ECO:0000256" key="1">
    <source>
        <dbReference type="ARBA" id="ARBA00005755"/>
    </source>
</evidence>
<dbReference type="Proteomes" id="UP001367676">
    <property type="component" value="Unassembled WGS sequence"/>
</dbReference>
<keyword evidence="5" id="KW-0235">DNA replication</keyword>
<comment type="catalytic activity">
    <reaction evidence="8">
        <text>DNA(n) + a 2'-deoxyribonucleoside 5'-triphosphate = DNA(n+1) + diphosphate</text>
        <dbReference type="Rhea" id="RHEA:22508"/>
        <dbReference type="Rhea" id="RHEA-COMP:17339"/>
        <dbReference type="Rhea" id="RHEA-COMP:17340"/>
        <dbReference type="ChEBI" id="CHEBI:33019"/>
        <dbReference type="ChEBI" id="CHEBI:61560"/>
        <dbReference type="ChEBI" id="CHEBI:173112"/>
        <dbReference type="EC" id="2.7.7.7"/>
    </reaction>
</comment>
<evidence type="ECO:0000256" key="3">
    <source>
        <dbReference type="ARBA" id="ARBA00022679"/>
    </source>
</evidence>
<dbReference type="GO" id="GO:0006260">
    <property type="term" value="P:DNA replication"/>
    <property type="evidence" value="ECO:0007669"/>
    <property type="project" value="UniProtKB-KW"/>
</dbReference>
<evidence type="ECO:0000256" key="5">
    <source>
        <dbReference type="ARBA" id="ARBA00022705"/>
    </source>
</evidence>
<keyword evidence="11" id="KW-1185">Reference proteome</keyword>
<dbReference type="Gene3D" id="3.40.960.10">
    <property type="entry name" value="VSR Endonuclease"/>
    <property type="match status" value="1"/>
</dbReference>
<dbReference type="EMBL" id="JBBCAQ010000034">
    <property type="protein sequence ID" value="KAK7580799.1"/>
    <property type="molecule type" value="Genomic_DNA"/>
</dbReference>
<evidence type="ECO:0000256" key="4">
    <source>
        <dbReference type="ARBA" id="ARBA00022695"/>
    </source>
</evidence>